<dbReference type="Pfam" id="PF06905">
    <property type="entry name" value="FAIM1"/>
    <property type="match status" value="1"/>
</dbReference>
<dbReference type="EMBL" id="CAJNOR010002657">
    <property type="protein sequence ID" value="CAF1324355.1"/>
    <property type="molecule type" value="Genomic_DNA"/>
</dbReference>
<dbReference type="PANTHER" id="PTHR13088:SF3">
    <property type="entry name" value="FAS APOPTOTIC INHIBITORY MOLECULE 1"/>
    <property type="match status" value="1"/>
</dbReference>
<keyword evidence="3" id="KW-1185">Reference proteome</keyword>
<name>A0A814UBR2_ADIRI</name>
<dbReference type="Proteomes" id="UP000663828">
    <property type="component" value="Unassembled WGS sequence"/>
</dbReference>
<protein>
    <recommendedName>
        <fullName evidence="5">Fas apoptotic inhibitory molecule 1</fullName>
    </recommendedName>
</protein>
<reference evidence="1" key="1">
    <citation type="submission" date="2021-02" db="EMBL/GenBank/DDBJ databases">
        <authorList>
            <person name="Nowell W R."/>
        </authorList>
    </citation>
    <scope>NUCLEOTIDE SEQUENCE</scope>
</reference>
<accession>A0A814UBR2</accession>
<proteinExistence type="predicted"/>
<organism evidence="1 4">
    <name type="scientific">Adineta ricciae</name>
    <name type="common">Rotifer</name>
    <dbReference type="NCBI Taxonomy" id="249248"/>
    <lineage>
        <taxon>Eukaryota</taxon>
        <taxon>Metazoa</taxon>
        <taxon>Spiralia</taxon>
        <taxon>Gnathifera</taxon>
        <taxon>Rotifera</taxon>
        <taxon>Eurotatoria</taxon>
        <taxon>Bdelloidea</taxon>
        <taxon>Adinetida</taxon>
        <taxon>Adinetidae</taxon>
        <taxon>Adineta</taxon>
    </lineage>
</organism>
<dbReference type="Gene3D" id="2.40.128.180">
    <property type="match status" value="2"/>
</dbReference>
<comment type="caution">
    <text evidence="1">The sequence shown here is derived from an EMBL/GenBank/DDBJ whole genome shotgun (WGS) entry which is preliminary data.</text>
</comment>
<dbReference type="AlphaFoldDB" id="A0A814UBR2"/>
<dbReference type="OrthoDB" id="6262731at2759"/>
<dbReference type="Proteomes" id="UP000663852">
    <property type="component" value="Unassembled WGS sequence"/>
</dbReference>
<dbReference type="FunFam" id="2.40.128.180:FF:000001">
    <property type="entry name" value="Fas apoptotic inhibitory molecule 1"/>
    <property type="match status" value="1"/>
</dbReference>
<dbReference type="InterPro" id="IPR038513">
    <property type="entry name" value="FAIM1_dom_sf"/>
</dbReference>
<dbReference type="PANTHER" id="PTHR13088">
    <property type="entry name" value="FAS APOPTOTIC INHIBITORY MOLECULE FAIM"/>
    <property type="match status" value="1"/>
</dbReference>
<sequence length="178" mass="19926">MSDIVGTWQVALSDGVHKVEFEHGTTSGKRIIRVDGKEILRRDWLFKLVGRESFKIGKHQCTINIDAISGFAYEYTLDVDGKPLEKFSENRSKISRTWTLALDGVDYRIVLEKDTLDVWVNGQRIDAEADFLDDGGTQTAFDIAGHPAVLKAVSTGYRRSGINHALFVDDNEIPVAKE</sequence>
<gene>
    <name evidence="1" type="ORF">EDS130_LOCUS23775</name>
    <name evidence="2" type="ORF">XAT740_LOCUS30087</name>
</gene>
<dbReference type="EMBL" id="CAJNOJ010000131">
    <property type="protein sequence ID" value="CAF1172581.1"/>
    <property type="molecule type" value="Genomic_DNA"/>
</dbReference>
<evidence type="ECO:0000313" key="2">
    <source>
        <dbReference type="EMBL" id="CAF1324355.1"/>
    </source>
</evidence>
<evidence type="ECO:0000313" key="4">
    <source>
        <dbReference type="Proteomes" id="UP000663852"/>
    </source>
</evidence>
<evidence type="ECO:0008006" key="5">
    <source>
        <dbReference type="Google" id="ProtNLM"/>
    </source>
</evidence>
<dbReference type="GO" id="GO:1902042">
    <property type="term" value="P:negative regulation of extrinsic apoptotic signaling pathway via death domain receptors"/>
    <property type="evidence" value="ECO:0007669"/>
    <property type="project" value="TreeGrafter"/>
</dbReference>
<evidence type="ECO:0000313" key="1">
    <source>
        <dbReference type="EMBL" id="CAF1172581.1"/>
    </source>
</evidence>
<evidence type="ECO:0000313" key="3">
    <source>
        <dbReference type="Proteomes" id="UP000663828"/>
    </source>
</evidence>
<dbReference type="InterPro" id="IPR010695">
    <property type="entry name" value="FAIM1"/>
</dbReference>